<evidence type="ECO:0000313" key="8">
    <source>
        <dbReference type="EMBL" id="VYT08792.1"/>
    </source>
</evidence>
<proteinExistence type="predicted"/>
<dbReference type="EMBL" id="CACRSP010000006">
    <property type="protein sequence ID" value="VYT08792.1"/>
    <property type="molecule type" value="Genomic_DNA"/>
</dbReference>
<evidence type="ECO:0000256" key="3">
    <source>
        <dbReference type="ARBA" id="ARBA00022475"/>
    </source>
</evidence>
<comment type="subcellular location">
    <subcellularLocation>
        <location evidence="1">Cell membrane</location>
        <topology evidence="1">Multi-pass membrane protein</topology>
    </subcellularLocation>
</comment>
<evidence type="ECO:0000256" key="7">
    <source>
        <dbReference type="SAM" id="Phobius"/>
    </source>
</evidence>
<gene>
    <name evidence="8" type="primary">araQ_8</name>
    <name evidence="8" type="ORF">BDLFYP24_02142</name>
</gene>
<dbReference type="GO" id="GO:0005886">
    <property type="term" value="C:plasma membrane"/>
    <property type="evidence" value="ECO:0007669"/>
    <property type="project" value="UniProtKB-SubCell"/>
</dbReference>
<keyword evidence="3" id="KW-1003">Cell membrane</keyword>
<reference evidence="8" key="1">
    <citation type="submission" date="2019-11" db="EMBL/GenBank/DDBJ databases">
        <authorList>
            <person name="Feng L."/>
        </authorList>
    </citation>
    <scope>NUCLEOTIDE SEQUENCE</scope>
    <source>
        <strain evidence="8">BdentiumLFYP24</strain>
    </source>
</reference>
<dbReference type="SUPFAM" id="SSF161098">
    <property type="entry name" value="MetI-like"/>
    <property type="match status" value="1"/>
</dbReference>
<name>A0A6N2TVW3_9BIFI</name>
<evidence type="ECO:0000256" key="1">
    <source>
        <dbReference type="ARBA" id="ARBA00004651"/>
    </source>
</evidence>
<dbReference type="PANTHER" id="PTHR43744">
    <property type="entry name" value="ABC TRANSPORTER PERMEASE PROTEIN MG189-RELATED-RELATED"/>
    <property type="match status" value="1"/>
</dbReference>
<keyword evidence="6 7" id="KW-0472">Membrane</keyword>
<dbReference type="AlphaFoldDB" id="A0A6N2TVW3"/>
<keyword evidence="2" id="KW-0813">Transport</keyword>
<accession>A0A6N2TVW3</accession>
<keyword evidence="5 7" id="KW-1133">Transmembrane helix</keyword>
<dbReference type="InterPro" id="IPR035906">
    <property type="entry name" value="MetI-like_sf"/>
</dbReference>
<evidence type="ECO:0000256" key="5">
    <source>
        <dbReference type="ARBA" id="ARBA00022989"/>
    </source>
</evidence>
<dbReference type="PANTHER" id="PTHR43744:SF12">
    <property type="entry name" value="ABC TRANSPORTER PERMEASE PROTEIN MG189-RELATED"/>
    <property type="match status" value="1"/>
</dbReference>
<evidence type="ECO:0000256" key="2">
    <source>
        <dbReference type="ARBA" id="ARBA00022448"/>
    </source>
</evidence>
<sequence length="60" mass="6370">MITDEKKQLLAVGLKAFNGQYGTDYGGLFAATSLAIVPVIIVYMIFQKQFIAGIATGSGK</sequence>
<evidence type="ECO:0000256" key="4">
    <source>
        <dbReference type="ARBA" id="ARBA00022692"/>
    </source>
</evidence>
<organism evidence="8">
    <name type="scientific">Bifidobacterium dentium</name>
    <dbReference type="NCBI Taxonomy" id="1689"/>
    <lineage>
        <taxon>Bacteria</taxon>
        <taxon>Bacillati</taxon>
        <taxon>Actinomycetota</taxon>
        <taxon>Actinomycetes</taxon>
        <taxon>Bifidobacteriales</taxon>
        <taxon>Bifidobacteriaceae</taxon>
        <taxon>Bifidobacterium</taxon>
    </lineage>
</organism>
<evidence type="ECO:0000256" key="6">
    <source>
        <dbReference type="ARBA" id="ARBA00023136"/>
    </source>
</evidence>
<feature type="transmembrane region" description="Helical" evidence="7">
    <location>
        <begin position="25"/>
        <end position="46"/>
    </location>
</feature>
<keyword evidence="4 7" id="KW-0812">Transmembrane</keyword>
<protein>
    <submittedName>
        <fullName evidence="8">L-arabinose transport system permease protein AraQ</fullName>
    </submittedName>
</protein>
<dbReference type="Gene3D" id="1.10.3720.10">
    <property type="entry name" value="MetI-like"/>
    <property type="match status" value="1"/>
</dbReference>